<gene>
    <name evidence="2" type="ORF">CCUS01_00807</name>
</gene>
<evidence type="ECO:0000313" key="2">
    <source>
        <dbReference type="EMBL" id="KAK1470692.1"/>
    </source>
</evidence>
<keyword evidence="1" id="KW-1133">Transmembrane helix</keyword>
<evidence type="ECO:0000313" key="3">
    <source>
        <dbReference type="Proteomes" id="UP001239213"/>
    </source>
</evidence>
<dbReference type="EMBL" id="MPDP01000223">
    <property type="protein sequence ID" value="KAK1470692.1"/>
    <property type="molecule type" value="Genomic_DNA"/>
</dbReference>
<feature type="transmembrane region" description="Helical" evidence="1">
    <location>
        <begin position="52"/>
        <end position="70"/>
    </location>
</feature>
<keyword evidence="3" id="KW-1185">Reference proteome</keyword>
<organism evidence="2 3">
    <name type="scientific">Colletotrichum cuscutae</name>
    <dbReference type="NCBI Taxonomy" id="1209917"/>
    <lineage>
        <taxon>Eukaryota</taxon>
        <taxon>Fungi</taxon>
        <taxon>Dikarya</taxon>
        <taxon>Ascomycota</taxon>
        <taxon>Pezizomycotina</taxon>
        <taxon>Sordariomycetes</taxon>
        <taxon>Hypocreomycetidae</taxon>
        <taxon>Glomerellales</taxon>
        <taxon>Glomerellaceae</taxon>
        <taxon>Colletotrichum</taxon>
        <taxon>Colletotrichum acutatum species complex</taxon>
    </lineage>
</organism>
<protein>
    <submittedName>
        <fullName evidence="2">Uncharacterized protein</fullName>
    </submittedName>
</protein>
<accession>A0AAI9V6X3</accession>
<keyword evidence="1" id="KW-0812">Transmembrane</keyword>
<keyword evidence="1" id="KW-0472">Membrane</keyword>
<name>A0AAI9V6X3_9PEZI</name>
<sequence length="74" mass="7616">MPSALVGRRLSILALGATLKISPHGGRCGGVVANASVVTTVFVMWREGTRSKSIGSVLILVLGLLQIPMADSGK</sequence>
<dbReference type="AlphaFoldDB" id="A0AAI9V6X3"/>
<evidence type="ECO:0000256" key="1">
    <source>
        <dbReference type="SAM" id="Phobius"/>
    </source>
</evidence>
<comment type="caution">
    <text evidence="2">The sequence shown here is derived from an EMBL/GenBank/DDBJ whole genome shotgun (WGS) entry which is preliminary data.</text>
</comment>
<dbReference type="Proteomes" id="UP001239213">
    <property type="component" value="Unassembled WGS sequence"/>
</dbReference>
<proteinExistence type="predicted"/>
<reference evidence="2" key="1">
    <citation type="submission" date="2016-11" db="EMBL/GenBank/DDBJ databases">
        <title>The genome sequence of Colletotrichum cuscutae.</title>
        <authorList>
            <person name="Baroncelli R."/>
        </authorList>
    </citation>
    <scope>NUCLEOTIDE SEQUENCE</scope>
    <source>
        <strain evidence="2">IMI 304802</strain>
    </source>
</reference>